<dbReference type="InterPro" id="IPR008807">
    <property type="entry name" value="ROS_MUCR"/>
</dbReference>
<feature type="compositionally biased region" description="Low complexity" evidence="2">
    <location>
        <begin position="222"/>
        <end position="232"/>
    </location>
</feature>
<dbReference type="Proteomes" id="UP000221538">
    <property type="component" value="Unassembled WGS sequence"/>
</dbReference>
<dbReference type="Pfam" id="PF05443">
    <property type="entry name" value="ROS_MUCR"/>
    <property type="match status" value="1"/>
</dbReference>
<protein>
    <recommendedName>
        <fullName evidence="5">MucR family transcriptional regulator</fullName>
    </recommendedName>
</protein>
<dbReference type="InterPro" id="IPR041920">
    <property type="entry name" value="ROS/MUCR_sf"/>
</dbReference>
<reference evidence="3 4" key="2">
    <citation type="journal article" date="2013" name="Environ. Sci. Technol.">
        <title>The 4-tert-butylphenol-utilizing bacterium Sphingobium fuliginis OMI can degrade bisphenols via phenolic ring hydroxylation and meta-cleavage pathway.</title>
        <authorList>
            <person name="Ogata Y."/>
            <person name="Goda S."/>
            <person name="Toyama T."/>
            <person name="Sei K."/>
            <person name="Ike M."/>
        </authorList>
    </citation>
    <scope>NUCLEOTIDE SEQUENCE [LARGE SCALE GENOMIC DNA]</scope>
    <source>
        <strain evidence="3 4">OMI</strain>
    </source>
</reference>
<name>A0A292Z8B9_SPHSA</name>
<proteinExistence type="inferred from homology"/>
<feature type="region of interest" description="Disordered" evidence="2">
    <location>
        <begin position="130"/>
        <end position="248"/>
    </location>
</feature>
<evidence type="ECO:0000256" key="2">
    <source>
        <dbReference type="SAM" id="MobiDB-lite"/>
    </source>
</evidence>
<comment type="caution">
    <text evidence="3">The sequence shown here is derived from an EMBL/GenBank/DDBJ whole genome shotgun (WGS) entry which is preliminary data.</text>
</comment>
<feature type="compositionally biased region" description="Basic residues" evidence="2">
    <location>
        <begin position="233"/>
        <end position="248"/>
    </location>
</feature>
<evidence type="ECO:0008006" key="5">
    <source>
        <dbReference type="Google" id="ProtNLM"/>
    </source>
</evidence>
<dbReference type="RefSeq" id="WP_099185147.1">
    <property type="nucleotide sequence ID" value="NZ_BEWI01000017.1"/>
</dbReference>
<feature type="compositionally biased region" description="Low complexity" evidence="2">
    <location>
        <begin position="159"/>
        <end position="171"/>
    </location>
</feature>
<feature type="compositionally biased region" description="Polar residues" evidence="2">
    <location>
        <begin position="135"/>
        <end position="145"/>
    </location>
</feature>
<comment type="similarity">
    <text evidence="1">Belongs to the ros/MucR family.</text>
</comment>
<dbReference type="AlphaFoldDB" id="A0A292Z8B9"/>
<reference evidence="3 4" key="1">
    <citation type="journal article" date="2013" name="Biodegradation">
        <title>Occurrence of 4-tert-butylphenol (4-t-BP) biodegradation in an aquatic sample caused by the presence of Spirodela polyrrhiza and isolation of a 4-t-BP-utilizing bacterium.</title>
        <authorList>
            <person name="Ogata Y."/>
            <person name="Toyama T."/>
            <person name="Yu N."/>
            <person name="Wang X."/>
            <person name="Sei K."/>
            <person name="Ike M."/>
        </authorList>
    </citation>
    <scope>NUCLEOTIDE SEQUENCE [LARGE SCALE GENOMIC DNA]</scope>
    <source>
        <strain evidence="3 4">OMI</strain>
    </source>
</reference>
<dbReference type="EMBL" id="BEWI01000017">
    <property type="protein sequence ID" value="GAY19486.1"/>
    <property type="molecule type" value="Genomic_DNA"/>
</dbReference>
<accession>A0A292Z8B9</accession>
<dbReference type="GO" id="GO:0006355">
    <property type="term" value="P:regulation of DNA-templated transcription"/>
    <property type="evidence" value="ECO:0007669"/>
    <property type="project" value="InterPro"/>
</dbReference>
<evidence type="ECO:0000256" key="1">
    <source>
        <dbReference type="ARBA" id="ARBA00007031"/>
    </source>
</evidence>
<dbReference type="GO" id="GO:0003677">
    <property type="term" value="F:DNA binding"/>
    <property type="evidence" value="ECO:0007669"/>
    <property type="project" value="InterPro"/>
</dbReference>
<evidence type="ECO:0000313" key="3">
    <source>
        <dbReference type="EMBL" id="GAY19486.1"/>
    </source>
</evidence>
<evidence type="ECO:0000313" key="4">
    <source>
        <dbReference type="Proteomes" id="UP000221538"/>
    </source>
</evidence>
<dbReference type="Gene3D" id="1.10.10.1550">
    <property type="entry name" value="ROS/MUCR transcriptional regulator protein"/>
    <property type="match status" value="1"/>
</dbReference>
<dbReference type="GO" id="GO:0008270">
    <property type="term" value="F:zinc ion binding"/>
    <property type="evidence" value="ECO:0007669"/>
    <property type="project" value="InterPro"/>
</dbReference>
<gene>
    <name evidence="3" type="ORF">SFOMI_0005</name>
</gene>
<organism evidence="3 4">
    <name type="scientific">Sphingobium fuliginis (strain ATCC 27551)</name>
    <dbReference type="NCBI Taxonomy" id="336203"/>
    <lineage>
        <taxon>Bacteria</taxon>
        <taxon>Pseudomonadati</taxon>
        <taxon>Pseudomonadota</taxon>
        <taxon>Alphaproteobacteria</taxon>
        <taxon>Sphingomonadales</taxon>
        <taxon>Sphingomonadaceae</taxon>
        <taxon>Sphingobium</taxon>
    </lineage>
</organism>
<feature type="compositionally biased region" description="Basic and acidic residues" evidence="2">
    <location>
        <begin position="195"/>
        <end position="204"/>
    </location>
</feature>
<sequence>MADETSSDITTLTVQLLSAFVSKNSVSSDQLAELIKTTRAALTEDVSPSSDIRAEKEYAPAVSVRKSLASPDHILSLIDGKPYKTLKRHLATNGLTPDEYRVRYKLPTSYPMVAPSYSQARRAVAQKLRLGHKASTVSPPSQASEATAHADPAREAMDTSPTPSAVTASPSAQPPQTPASARKPRASKLRLSFKVAEEKAKSAGDESGPTPALPSADDKSARPGPTRSPARSASRRPTKRRSPTKTMG</sequence>